<dbReference type="Proteomes" id="UP000279541">
    <property type="component" value="Chromosome"/>
</dbReference>
<dbReference type="EMBL" id="CP033926">
    <property type="protein sequence ID" value="AZA99722.1"/>
    <property type="molecule type" value="Genomic_DNA"/>
</dbReference>
<proteinExistence type="predicted"/>
<gene>
    <name evidence="5" type="ORF">EG359_08890</name>
    <name evidence="6" type="ORF">SAMN05421768_102426</name>
</gene>
<dbReference type="Proteomes" id="UP000186106">
    <property type="component" value="Unassembled WGS sequence"/>
</dbReference>
<evidence type="ECO:0000313" key="8">
    <source>
        <dbReference type="Proteomes" id="UP000279541"/>
    </source>
</evidence>
<dbReference type="PANTHER" id="PTHR24123">
    <property type="entry name" value="ANKYRIN REPEAT-CONTAINING"/>
    <property type="match status" value="1"/>
</dbReference>
<keyword evidence="1" id="KW-0677">Repeat</keyword>
<dbReference type="AlphaFoldDB" id="A0A1N7I3E5"/>
<name>A0A1N7I3E5_9FLAO</name>
<feature type="signal peptide" evidence="4">
    <location>
        <begin position="1"/>
        <end position="18"/>
    </location>
</feature>
<evidence type="ECO:0000313" key="6">
    <source>
        <dbReference type="EMBL" id="SIS31558.1"/>
    </source>
</evidence>
<dbReference type="Pfam" id="PF12796">
    <property type="entry name" value="Ank_2"/>
    <property type="match status" value="2"/>
</dbReference>
<dbReference type="SUPFAM" id="SSF48403">
    <property type="entry name" value="Ankyrin repeat"/>
    <property type="match status" value="1"/>
</dbReference>
<dbReference type="PANTHER" id="PTHR24123:SF33">
    <property type="entry name" value="PROTEIN HOS4"/>
    <property type="match status" value="1"/>
</dbReference>
<keyword evidence="8" id="KW-1185">Reference proteome</keyword>
<feature type="repeat" description="ANK" evidence="3">
    <location>
        <begin position="178"/>
        <end position="204"/>
    </location>
</feature>
<evidence type="ECO:0000313" key="7">
    <source>
        <dbReference type="Proteomes" id="UP000186106"/>
    </source>
</evidence>
<keyword evidence="2 3" id="KW-0040">ANK repeat</keyword>
<feature type="chain" id="PRO_5044563297" evidence="4">
    <location>
        <begin position="19"/>
        <end position="240"/>
    </location>
</feature>
<evidence type="ECO:0000313" key="5">
    <source>
        <dbReference type="EMBL" id="AZA99722.1"/>
    </source>
</evidence>
<reference evidence="6 7" key="1">
    <citation type="submission" date="2017-01" db="EMBL/GenBank/DDBJ databases">
        <authorList>
            <person name="Mah S.A."/>
            <person name="Swanson W.J."/>
            <person name="Moy G.W."/>
            <person name="Vacquier V.D."/>
        </authorList>
    </citation>
    <scope>NUCLEOTIDE SEQUENCE [LARGE SCALE GENOMIC DNA]</scope>
    <source>
        <strain evidence="6 7">DSM 16927</strain>
    </source>
</reference>
<accession>A0A1N7I3E5</accession>
<dbReference type="PROSITE" id="PS50297">
    <property type="entry name" value="ANK_REP_REGION"/>
    <property type="match status" value="1"/>
</dbReference>
<dbReference type="EMBL" id="FTNZ01000002">
    <property type="protein sequence ID" value="SIS31558.1"/>
    <property type="molecule type" value="Genomic_DNA"/>
</dbReference>
<dbReference type="Gene3D" id="1.25.40.20">
    <property type="entry name" value="Ankyrin repeat-containing domain"/>
    <property type="match status" value="2"/>
</dbReference>
<dbReference type="OrthoDB" id="2575953at2"/>
<reference evidence="5 8" key="2">
    <citation type="submission" date="2018-11" db="EMBL/GenBank/DDBJ databases">
        <title>Proposal to divide the Flavobacteriaceae and reorganize its genera based on Amino Acid Identity values calculated from whole genome sequences.</title>
        <authorList>
            <person name="Nicholson A.C."/>
            <person name="Gulvik C.A."/>
            <person name="Whitney A.M."/>
            <person name="Humrighouse B.W."/>
            <person name="Bell M."/>
            <person name="Holmes B."/>
            <person name="Steigerwalt A.G."/>
            <person name="Villarma A."/>
            <person name="Sheth M."/>
            <person name="Batra D."/>
            <person name="Pryor J."/>
            <person name="Bernardet J.-F."/>
            <person name="Hugo C."/>
            <person name="Kampfer P."/>
            <person name="Newman J."/>
            <person name="McQuiston J.R."/>
        </authorList>
    </citation>
    <scope>NUCLEOTIDE SEQUENCE [LARGE SCALE GENOMIC DNA]</scope>
    <source>
        <strain evidence="5 8">DSM 16927</strain>
    </source>
</reference>
<keyword evidence="4" id="KW-0732">Signal</keyword>
<dbReference type="STRING" id="112234.SAMN05421768_102426"/>
<dbReference type="InterPro" id="IPR051165">
    <property type="entry name" value="Multifunctional_ANK_Repeat"/>
</dbReference>
<evidence type="ECO:0000256" key="1">
    <source>
        <dbReference type="ARBA" id="ARBA00022737"/>
    </source>
</evidence>
<evidence type="ECO:0000256" key="2">
    <source>
        <dbReference type="ARBA" id="ARBA00023043"/>
    </source>
</evidence>
<evidence type="ECO:0000256" key="4">
    <source>
        <dbReference type="SAM" id="SignalP"/>
    </source>
</evidence>
<organism evidence="6 7">
    <name type="scientific">Chryseobacterium joostei</name>
    <dbReference type="NCBI Taxonomy" id="112234"/>
    <lineage>
        <taxon>Bacteria</taxon>
        <taxon>Pseudomonadati</taxon>
        <taxon>Bacteroidota</taxon>
        <taxon>Flavobacteriia</taxon>
        <taxon>Flavobacteriales</taxon>
        <taxon>Weeksellaceae</taxon>
        <taxon>Chryseobacterium group</taxon>
        <taxon>Chryseobacterium</taxon>
    </lineage>
</organism>
<dbReference type="InterPro" id="IPR002110">
    <property type="entry name" value="Ankyrin_rpt"/>
</dbReference>
<dbReference type="SMART" id="SM00248">
    <property type="entry name" value="ANK"/>
    <property type="match status" value="4"/>
</dbReference>
<dbReference type="KEGG" id="cjt:EG359_08890"/>
<protein>
    <submittedName>
        <fullName evidence="5">Ankyrin repeat domain-containing protein</fullName>
    </submittedName>
    <submittedName>
        <fullName evidence="6">Ankyrin repeat-containing protein</fullName>
    </submittedName>
</protein>
<dbReference type="PROSITE" id="PS50088">
    <property type="entry name" value="ANK_REPEAT"/>
    <property type="match status" value="1"/>
</dbReference>
<dbReference type="RefSeq" id="WP_084180323.1">
    <property type="nucleotide sequence ID" value="NZ_CP033926.1"/>
</dbReference>
<sequence>MKKIGISIIIALSSMLSAQTKQQVDAFYAAISSNDLSLVKKLTEQGYPIKAVLSDQILPVKAAIWKKNLPMVEYMVNKGANITADKTLIDTAIEYGSPEITRYLLGKGLYAQNALYTAIFYENFEIAKELYVNHQPQKTEREDLGKFLLLSVKNNDLEFIKKVPLKGKDSPIDYFDYDGYNALLYAVEKNYTEIAKYLLSQGADKKSRITFETDNGIVEGKTALQFAKANKNTELIRLLK</sequence>
<evidence type="ECO:0000256" key="3">
    <source>
        <dbReference type="PROSITE-ProRule" id="PRU00023"/>
    </source>
</evidence>
<dbReference type="InterPro" id="IPR036770">
    <property type="entry name" value="Ankyrin_rpt-contain_sf"/>
</dbReference>